<dbReference type="Pfam" id="PF14675">
    <property type="entry name" value="FANCI_S1"/>
    <property type="match status" value="1"/>
</dbReference>
<keyword evidence="9" id="KW-1185">Reference proteome</keyword>
<evidence type="ECO:0000259" key="4">
    <source>
        <dbReference type="Pfam" id="PF14677"/>
    </source>
</evidence>
<gene>
    <name evidence="8" type="ORF">XNOV1_A043144</name>
</gene>
<reference evidence="8" key="1">
    <citation type="submission" date="2023-08" db="EMBL/GenBank/DDBJ databases">
        <authorList>
            <person name="Alioto T."/>
            <person name="Alioto T."/>
            <person name="Gomez Garrido J."/>
        </authorList>
    </citation>
    <scope>NUCLEOTIDE SEQUENCE</scope>
</reference>
<dbReference type="InterPro" id="IPR029315">
    <property type="entry name" value="FANCI_S2"/>
</dbReference>
<feature type="domain" description="FANCI solenoid 4" evidence="5">
    <location>
        <begin position="1046"/>
        <end position="1274"/>
    </location>
</feature>
<dbReference type="InterPro" id="IPR029312">
    <property type="entry name" value="FANCI_HD2"/>
</dbReference>
<evidence type="ECO:0000259" key="6">
    <source>
        <dbReference type="Pfam" id="PF14679"/>
    </source>
</evidence>
<dbReference type="CDD" id="cd11720">
    <property type="entry name" value="FANCI"/>
    <property type="match status" value="1"/>
</dbReference>
<dbReference type="InterPro" id="IPR029314">
    <property type="entry name" value="FANCI_S4"/>
</dbReference>
<protein>
    <submittedName>
        <fullName evidence="8">Fanconi anemia group I protein</fullName>
    </submittedName>
</protein>
<name>A0AAV1F969_XYRNO</name>
<sequence>MRAETDKILTLSDGDKTAELQKYLSSLSDDQLITVISNGALKGKKVGSMIKGIFKGSPSNSSEGSNRRLLVYQHCIPLCESGDLQTEVAADIIGLLMLEAHTLPGPCLAQVASLFVEAIKVGKMGNGKSLELFPTVLTALSACEALSYGKGELNGEEYKKQLINSLCSSRWDPKCVIHLTTMFRDVPLSSEELQFVVEKVLRVFNKLDLQEIPPLVYQLLLLSAKGCKKQVLDGIISYFKEQDIRQEEEQKHGESLDLEVQSIPQDQLRHVEGTAILHIVFAIRLDHELGREFLKSIKASYGDLCPFSVALLLSVARIQRYEEQVFDLLKGAIIKSFKDVQMQQGSKFLQDLLPGQCSLAQMILDTVKNSVFGWDHVTQGLVQLGFFLMDNFGPRPGPFGKAAESPAAIARTPVQQACKLGGQVLLQGFKMHEPIRGEILEQVLNRLVTKTASPVSHYLELFSDIVVSAPMILLESSSKVTETFDHLSYLPLATVQGLLKAVQPLLKVSMSLKDALILVLRKAMFSSQLDGRKSAVTGFLLLLKNFRVLGSLSSSQCSQAISSSQVQVDVHSRYNSAANEAFCLEILSSLRRCLGQQADVRLMLYEGFYDVLRRNSQLASSIMQTLFSQLRRYYEPEQDLLPPVKLEPCITALGNQVYLQEPLAHLVSCTVHCLLWLQGMRRSAHPNTDDSDNDDEEEEEGYQSELQTILENMTRRMIKCELEDFELDKSAEFSMGSSVGVKNNIYAVLVMGVYEVLMEFSFIKANYSKSHFEELLELFHRYHKLSEILKEKSGKGRVPSNKIPRSLLSLGFVSTLLTVLFRDSTQSKEEALSVLRSSGEFVRYAVSVAVQKIQQLEEHGHADGPDGQNTDKIFRFLCDMTSVLMWRYTNIPTAVEDAGKKEKRSSLSLLCLEGLLRIFTTCQQRFPDKMPQLLSSMEVPEDNEDPEDGSVTEMNFFYIRQFQRALFTQLSGSEDDFNSKEAQLLVNILSVLSHQLKPSSQQFVQMITWMVKICKETSFEDSSFSKGLLSLLFSLHVLYKSPTSLLLELCQDIHSQLGDIDQDVEVEKQSHFAIINMKTASTAALLVLSQVSRVLDEVDWLIARRKSQQSSDKSGSSDATQTAGQQDPIEKAVTLQLGTLLTALNELVQTALLPGTCTITLLRELSRTYTILTTLVKYYIQVCASQHGALPARFEKLVKLSGSHLTPQCYSFITYAQSGELSGGGTDDKKKKRTEVNTAASAKLQRETKAIPDLIFSIEQYEKFLITLSKKSKVLYVNVGT</sequence>
<dbReference type="PANTHER" id="PTHR21818">
    <property type="entry name" value="BC025462 PROTEIN"/>
    <property type="match status" value="1"/>
</dbReference>
<dbReference type="InterPro" id="IPR029308">
    <property type="entry name" value="FANCI_S1"/>
</dbReference>
<evidence type="ECO:0000259" key="2">
    <source>
        <dbReference type="Pfam" id="PF14675"/>
    </source>
</evidence>
<feature type="domain" description="FANCI solenoid 1" evidence="2">
    <location>
        <begin position="66"/>
        <end position="283"/>
    </location>
</feature>
<dbReference type="GO" id="GO:0070182">
    <property type="term" value="F:DNA polymerase binding"/>
    <property type="evidence" value="ECO:0007669"/>
    <property type="project" value="TreeGrafter"/>
</dbReference>
<evidence type="ECO:0000313" key="8">
    <source>
        <dbReference type="EMBL" id="CAJ1057264.1"/>
    </source>
</evidence>
<evidence type="ECO:0000259" key="3">
    <source>
        <dbReference type="Pfam" id="PF14676"/>
    </source>
</evidence>
<dbReference type="GO" id="GO:0006281">
    <property type="term" value="P:DNA repair"/>
    <property type="evidence" value="ECO:0007669"/>
    <property type="project" value="InterPro"/>
</dbReference>
<dbReference type="Pfam" id="PF14677">
    <property type="entry name" value="FANCI_S3"/>
    <property type="match status" value="1"/>
</dbReference>
<dbReference type="Pfam" id="PF14678">
    <property type="entry name" value="FANCI_S4"/>
    <property type="match status" value="1"/>
</dbReference>
<feature type="domain" description="FANCI solenoid 2" evidence="3">
    <location>
        <begin position="377"/>
        <end position="540"/>
    </location>
</feature>
<evidence type="ECO:0000259" key="7">
    <source>
        <dbReference type="Pfam" id="PF14680"/>
    </source>
</evidence>
<feature type="domain" description="FANCI solenoid 1 cap" evidence="1">
    <location>
        <begin position="5"/>
        <end position="56"/>
    </location>
</feature>
<evidence type="ECO:0000259" key="1">
    <source>
        <dbReference type="Pfam" id="PF14674"/>
    </source>
</evidence>
<evidence type="ECO:0000313" key="9">
    <source>
        <dbReference type="Proteomes" id="UP001178508"/>
    </source>
</evidence>
<feature type="domain" description="FANCI solenoid 3" evidence="4">
    <location>
        <begin position="807"/>
        <end position="1032"/>
    </location>
</feature>
<feature type="domain" description="FANCI helical" evidence="7">
    <location>
        <begin position="554"/>
        <end position="790"/>
    </location>
</feature>
<dbReference type="Pfam" id="PF14680">
    <property type="entry name" value="FANCI_HD2"/>
    <property type="match status" value="1"/>
</dbReference>
<dbReference type="EMBL" id="OY660868">
    <property type="protein sequence ID" value="CAJ1057264.1"/>
    <property type="molecule type" value="Genomic_DNA"/>
</dbReference>
<accession>A0AAV1F969</accession>
<evidence type="ECO:0000259" key="5">
    <source>
        <dbReference type="Pfam" id="PF14678"/>
    </source>
</evidence>
<dbReference type="InterPro" id="IPR026171">
    <property type="entry name" value="FANCI"/>
</dbReference>
<dbReference type="InterPro" id="IPR029305">
    <property type="entry name" value="FANCI_S1-cap"/>
</dbReference>
<dbReference type="Proteomes" id="UP001178508">
    <property type="component" value="Chromosome 5"/>
</dbReference>
<proteinExistence type="predicted"/>
<dbReference type="InterPro" id="IPR029310">
    <property type="entry name" value="FANCI_HD1"/>
</dbReference>
<feature type="domain" description="FANCI helical" evidence="6">
    <location>
        <begin position="288"/>
        <end position="369"/>
    </location>
</feature>
<dbReference type="Pfam" id="PF14674">
    <property type="entry name" value="FANCI_S1-cap"/>
    <property type="match status" value="1"/>
</dbReference>
<dbReference type="InterPro" id="IPR029313">
    <property type="entry name" value="FANCI_S3"/>
</dbReference>
<dbReference type="Pfam" id="PF14676">
    <property type="entry name" value="FANCI_S2"/>
    <property type="match status" value="1"/>
</dbReference>
<dbReference type="PANTHER" id="PTHR21818:SF0">
    <property type="entry name" value="FANCONI ANEMIA GROUP I PROTEIN"/>
    <property type="match status" value="1"/>
</dbReference>
<organism evidence="8 9">
    <name type="scientific">Xyrichtys novacula</name>
    <name type="common">Pearly razorfish</name>
    <name type="synonym">Hemipteronotus novacula</name>
    <dbReference type="NCBI Taxonomy" id="13765"/>
    <lineage>
        <taxon>Eukaryota</taxon>
        <taxon>Metazoa</taxon>
        <taxon>Chordata</taxon>
        <taxon>Craniata</taxon>
        <taxon>Vertebrata</taxon>
        <taxon>Euteleostomi</taxon>
        <taxon>Actinopterygii</taxon>
        <taxon>Neopterygii</taxon>
        <taxon>Teleostei</taxon>
        <taxon>Neoteleostei</taxon>
        <taxon>Acanthomorphata</taxon>
        <taxon>Eupercaria</taxon>
        <taxon>Labriformes</taxon>
        <taxon>Labridae</taxon>
        <taxon>Xyrichtys</taxon>
    </lineage>
</organism>
<dbReference type="Pfam" id="PF14679">
    <property type="entry name" value="FANCI_HD1"/>
    <property type="match status" value="1"/>
</dbReference>